<feature type="chain" id="PRO_5045221135" evidence="3">
    <location>
        <begin position="34"/>
        <end position="1765"/>
    </location>
</feature>
<evidence type="ECO:0000256" key="1">
    <source>
        <dbReference type="SAM" id="MobiDB-lite"/>
    </source>
</evidence>
<dbReference type="InterPro" id="IPR022395">
    <property type="entry name" value="CHP03773_ABC_transptr-like"/>
</dbReference>
<keyword evidence="2" id="KW-0472">Membrane</keyword>
<dbReference type="NCBIfam" id="NF038134">
    <property type="entry name" value="choice_anch_M"/>
    <property type="match status" value="3"/>
</dbReference>
<reference evidence="5" key="1">
    <citation type="journal article" date="2019" name="Int. J. Syst. Evol. Microbiol.">
        <title>The Global Catalogue of Microorganisms (GCM) 10K type strain sequencing project: providing services to taxonomists for standard genome sequencing and annotation.</title>
        <authorList>
            <consortium name="The Broad Institute Genomics Platform"/>
            <consortium name="The Broad Institute Genome Sequencing Center for Infectious Disease"/>
            <person name="Wu L."/>
            <person name="Ma J."/>
        </authorList>
    </citation>
    <scope>NUCLEOTIDE SEQUENCE [LARGE SCALE GENOMIC DNA]</scope>
    <source>
        <strain evidence="5">CCUG 43304</strain>
    </source>
</reference>
<dbReference type="NCBIfam" id="TIGR03769">
    <property type="entry name" value="P_ac_wall_RPT"/>
    <property type="match status" value="3"/>
</dbReference>
<dbReference type="Proteomes" id="UP001596306">
    <property type="component" value="Unassembled WGS sequence"/>
</dbReference>
<dbReference type="EMBL" id="JBHSTP010000001">
    <property type="protein sequence ID" value="MFC6355897.1"/>
    <property type="molecule type" value="Genomic_DNA"/>
</dbReference>
<protein>
    <submittedName>
        <fullName evidence="4">TIGR03773 family transporter-associated surface protein</fullName>
    </submittedName>
</protein>
<organism evidence="4 5">
    <name type="scientific">Luethyella okanaganae</name>
    <dbReference type="NCBI Taxonomy" id="69372"/>
    <lineage>
        <taxon>Bacteria</taxon>
        <taxon>Bacillati</taxon>
        <taxon>Actinomycetota</taxon>
        <taxon>Actinomycetes</taxon>
        <taxon>Micrococcales</taxon>
        <taxon>Microbacteriaceae</taxon>
        <taxon>Luethyella</taxon>
    </lineage>
</organism>
<evidence type="ECO:0000256" key="3">
    <source>
        <dbReference type="SAM" id="SignalP"/>
    </source>
</evidence>
<dbReference type="InterPro" id="IPR022435">
    <property type="entry name" value="Surface-anchored_actinobac"/>
</dbReference>
<dbReference type="NCBIfam" id="TIGR03773">
    <property type="entry name" value="anch_rpt_wall"/>
    <property type="match status" value="1"/>
</dbReference>
<evidence type="ECO:0000313" key="5">
    <source>
        <dbReference type="Proteomes" id="UP001596306"/>
    </source>
</evidence>
<feature type="region of interest" description="Disordered" evidence="1">
    <location>
        <begin position="189"/>
        <end position="233"/>
    </location>
</feature>
<evidence type="ECO:0000313" key="4">
    <source>
        <dbReference type="EMBL" id="MFC6355897.1"/>
    </source>
</evidence>
<evidence type="ECO:0000256" key="2">
    <source>
        <dbReference type="SAM" id="Phobius"/>
    </source>
</evidence>
<keyword evidence="3" id="KW-0732">Signal</keyword>
<keyword evidence="5" id="KW-1185">Reference proteome</keyword>
<keyword evidence="2" id="KW-0812">Transmembrane</keyword>
<feature type="compositionally biased region" description="Polar residues" evidence="1">
    <location>
        <begin position="208"/>
        <end position="217"/>
    </location>
</feature>
<comment type="caution">
    <text evidence="4">The sequence shown here is derived from an EMBL/GenBank/DDBJ whole genome shotgun (WGS) entry which is preliminary data.</text>
</comment>
<feature type="compositionally biased region" description="Pro residues" evidence="1">
    <location>
        <begin position="220"/>
        <end position="229"/>
    </location>
</feature>
<name>A0ABW1VG84_9MICO</name>
<keyword evidence="2" id="KW-1133">Transmembrane helix</keyword>
<feature type="transmembrane region" description="Helical" evidence="2">
    <location>
        <begin position="1729"/>
        <end position="1750"/>
    </location>
</feature>
<dbReference type="RefSeq" id="WP_386729359.1">
    <property type="nucleotide sequence ID" value="NZ_JBHSTP010000001.1"/>
</dbReference>
<gene>
    <name evidence="4" type="ORF">ACFQB0_07230</name>
</gene>
<accession>A0ABW1VG84</accession>
<proteinExistence type="predicted"/>
<sequence length="1765" mass="183591">MRLQSAVSRPARLVVTVAVVLALVGGTAAPASAETTTALDGAVLPRILVTPETTTLTTASSGTTDPTDPVFTVASGGAARSMLAVDTSGLPSDASVLGSRLEIVSAVTPDGGAVHAAVADAKPARLWGPSEPASRVLEAGPENIALDWSFTVPGDYELSIRATVSYSLPGQPTVTAEAAETRYRFQVAAEPAPAGPREDPADDASAATPESDSSNATGEPAPPPAPPAAPVSAPVSAPEVTVLEAGTVNVSNQWAVDNLLLRLVGGDGASFDPAGVVLSVPESEPWPGTGLDAGSSEYRNWDLLIPSHGPVWRTQGQADSGAANKLLLRTDAHGVSADRGSELFMSVADALVPDGGAFTTFRTDGGQPYRRWHSGQLGAASARVTLQPDANAPGEAEPLGFAFTAPGRYCVTVDSEMLDAKTGQIAHDQAALTFAVGLDVATVEPCPQPAATAPYDPAPTPTTDEGTSVIDAGLVHLSPKPTDDGSIALDLNRVAGGRTTSYTPAATVFSVPTRDEAWPASNMDEVHRQLWSKVAAPGTRLWRTAGAMTYAPVTDPRLPLALAPWADDTNAEELVDGAYTLKLVASETPDGGYTASYETDSDDRIASGSVAAQWDSRPDGRNDSIGAPGVDGGYSPFATPYSALGLAFTAPGRYCMTVESRGTFTGSTVPTIGYSTLTFAVGVDPSAITPCAQGTGGDGSTDPREDLYKDLDPTVTWFHKGHLDIGPVFVDGTLQLHTGSVHNPAEFPSVRDSVWVGRGRDIAFTVPENRPDGPDYSLIGAPGTPYYGLSADPAFIDSTPWVGLTVEGLPLQPWRDRKTAWTLVGYSGPEGGAFAMPAYRVSSANLPATFEGPNSHQHLDWAFTKEGVYCLNFEIRARDTSTGADAVVRDQLTVAIGNSVDLHTVQPCARTNPDGPAVPRAPIDPHTIDANPYVVGADDRIAFTPFISDGQLDVATERLGRPAARSRHDPEALVIGGFADNGDAWRNRSSRFLQSGLSIPAGTTQGDLSVRVGEVDGPGAISYEYYRANSYRDSSFGTRDGQSRSYALWPQFLGDNTPVFQAPGIYCVPITWSATMTTGNTVSTTKTLTYAVGVPTDTVTPCARGGSGTDPGGPDPVDPGPVVWDVPNGALTDSGATILNRGHVDVASVLSGESLDTRIKDTTVSDEPVWRDPAKTVLQVAPSAKATVPDLPEFAFLGAAGSASWILPETQDDRLLWPGWSTESIADTATRDAFRWTLTDAAGPGEFALFQSGITGKPKLLFNTRDGVTAADTTTVPKHTHAHGSWAFSAEGVYCLAFERATTLSSGQAVTDAFTLAVAVGRVEVKSVDPGQCFTEAPGKPATVDSTPTPVDQLTDAAAGSVQVLGGENGFTAGQLVTVQLGKAYAGRWVSPWFYSSPTWLGWSQVGSSGAIQVRLPADAALGAHQIAVKEQAGGLIGWDGLSVVAAPRTPPGPTPTPPDQTSPRNVAATQCVAGATILSSGHVDYASRIVDGKLESLVGDDSSGTKVYREPDGVILWLKPSSGITLPSGYGAVGPAGSSVWQVPQTQNPELIWLGWNSEALNAGNARSEVSWTLNSVNGPGSVKVYQSGVFGGVQSMMLNGGGSSYSIPLGVHAHANWAFSAEGIYRLEMTQTLTLANGQRSSDTETLTIAVGNVDPASAARSGSGCGTVSNAVLRDGDRAAPLQAAEQAAAEAADAARKVLPGQSTTRDTGFTDPFTALSQGDPVPLLLSILGMLLLAGAAGAGVLWWRRRPREVGLDREVRS</sequence>
<feature type="signal peptide" evidence="3">
    <location>
        <begin position="1"/>
        <end position="33"/>
    </location>
</feature>